<name>A0AAV9ZSK5_9AGAR</name>
<dbReference type="Pfam" id="PF20209">
    <property type="entry name" value="DUF6570"/>
    <property type="match status" value="1"/>
</dbReference>
<accession>A0AAV9ZSK5</accession>
<keyword evidence="4" id="KW-1185">Reference proteome</keyword>
<comment type="caution">
    <text evidence="3">The sequence shown here is derived from an EMBL/GenBank/DDBJ whole genome shotgun (WGS) entry which is preliminary data.</text>
</comment>
<evidence type="ECO:0000259" key="2">
    <source>
        <dbReference type="Pfam" id="PF20209"/>
    </source>
</evidence>
<sequence>EIQNTGNAGTLAGQNEDQDMQSLPPSPTPRPQDAALSDLAVTPLREKELLNDVRKRLMDITMETCDSCNEKWFDLAVNAAGLCRKCSGADPRKYTIDNMMDPESVRLNLPVLTQMEEILISPVHALTQVWQIHGGQYAYRGHICNFPRDSAVLHNRVPLLPEECEIIIFRRSG</sequence>
<feature type="non-terminal residue" evidence="3">
    <location>
        <position position="173"/>
    </location>
</feature>
<reference evidence="3 4" key="1">
    <citation type="journal article" date="2024" name="J Genomics">
        <title>Draft genome sequencing and assembly of Favolaschia claudopus CIRM-BRFM 2984 isolated from oak limbs.</title>
        <authorList>
            <person name="Navarro D."/>
            <person name="Drula E."/>
            <person name="Chaduli D."/>
            <person name="Cazenave R."/>
            <person name="Ahrendt S."/>
            <person name="Wang J."/>
            <person name="Lipzen A."/>
            <person name="Daum C."/>
            <person name="Barry K."/>
            <person name="Grigoriev I.V."/>
            <person name="Favel A."/>
            <person name="Rosso M.N."/>
            <person name="Martin F."/>
        </authorList>
    </citation>
    <scope>NUCLEOTIDE SEQUENCE [LARGE SCALE GENOMIC DNA]</scope>
    <source>
        <strain evidence="3 4">CIRM-BRFM 2984</strain>
    </source>
</reference>
<evidence type="ECO:0000313" key="4">
    <source>
        <dbReference type="Proteomes" id="UP001362999"/>
    </source>
</evidence>
<dbReference type="EMBL" id="JAWWNJ010000116">
    <property type="protein sequence ID" value="KAK6991687.1"/>
    <property type="molecule type" value="Genomic_DNA"/>
</dbReference>
<dbReference type="Proteomes" id="UP001362999">
    <property type="component" value="Unassembled WGS sequence"/>
</dbReference>
<feature type="compositionally biased region" description="Polar residues" evidence="1">
    <location>
        <begin position="1"/>
        <end position="23"/>
    </location>
</feature>
<organism evidence="3 4">
    <name type="scientific">Favolaschia claudopus</name>
    <dbReference type="NCBI Taxonomy" id="2862362"/>
    <lineage>
        <taxon>Eukaryota</taxon>
        <taxon>Fungi</taxon>
        <taxon>Dikarya</taxon>
        <taxon>Basidiomycota</taxon>
        <taxon>Agaricomycotina</taxon>
        <taxon>Agaricomycetes</taxon>
        <taxon>Agaricomycetidae</taxon>
        <taxon>Agaricales</taxon>
        <taxon>Marasmiineae</taxon>
        <taxon>Mycenaceae</taxon>
        <taxon>Favolaschia</taxon>
    </lineage>
</organism>
<protein>
    <recommendedName>
        <fullName evidence="2">DUF6570 domain-containing protein</fullName>
    </recommendedName>
</protein>
<gene>
    <name evidence="3" type="ORF">R3P38DRAFT_2417980</name>
</gene>
<evidence type="ECO:0000313" key="3">
    <source>
        <dbReference type="EMBL" id="KAK6991687.1"/>
    </source>
</evidence>
<evidence type="ECO:0000256" key="1">
    <source>
        <dbReference type="SAM" id="MobiDB-lite"/>
    </source>
</evidence>
<dbReference type="InterPro" id="IPR046700">
    <property type="entry name" value="DUF6570"/>
</dbReference>
<feature type="domain" description="DUF6570" evidence="2">
    <location>
        <begin position="90"/>
        <end position="164"/>
    </location>
</feature>
<dbReference type="AlphaFoldDB" id="A0AAV9ZSK5"/>
<feature type="region of interest" description="Disordered" evidence="1">
    <location>
        <begin position="1"/>
        <end position="33"/>
    </location>
</feature>
<feature type="non-terminal residue" evidence="3">
    <location>
        <position position="1"/>
    </location>
</feature>
<proteinExistence type="predicted"/>